<comment type="caution">
    <text evidence="1">The sequence shown here is derived from an EMBL/GenBank/DDBJ whole genome shotgun (WGS) entry which is preliminary data.</text>
</comment>
<keyword evidence="2" id="KW-1185">Reference proteome</keyword>
<name>E2ZDL0_9FIRM</name>
<dbReference type="eggNOG" id="ENOG5033YX7">
    <property type="taxonomic scope" value="Bacteria"/>
</dbReference>
<dbReference type="HOGENOM" id="CLU_1136982_0_0_9"/>
<reference evidence="1 2" key="1">
    <citation type="submission" date="2010-08" db="EMBL/GenBank/DDBJ databases">
        <authorList>
            <person name="Weinstock G."/>
            <person name="Sodergren E."/>
            <person name="Clifton S."/>
            <person name="Fulton L."/>
            <person name="Fulton B."/>
            <person name="Courtney L."/>
            <person name="Fronick C."/>
            <person name="Harrison M."/>
            <person name="Strong C."/>
            <person name="Farmer C."/>
            <person name="Delahaunty K."/>
            <person name="Markovic C."/>
            <person name="Hall O."/>
            <person name="Minx P."/>
            <person name="Tomlinson C."/>
            <person name="Mitreva M."/>
            <person name="Hou S."/>
            <person name="Chen J."/>
            <person name="Wollam A."/>
            <person name="Pepin K.H."/>
            <person name="Johnson M."/>
            <person name="Bhonagiri V."/>
            <person name="Zhang X."/>
            <person name="Suruliraj S."/>
            <person name="Warren W."/>
            <person name="Chinwalla A."/>
            <person name="Mardis E.R."/>
            <person name="Wilson R.K."/>
        </authorList>
    </citation>
    <scope>NUCLEOTIDE SEQUENCE [LARGE SCALE GENOMIC DNA]</scope>
    <source>
        <strain evidence="1 2">F0359</strain>
    </source>
</reference>
<dbReference type="OrthoDB" id="1634140at2"/>
<dbReference type="Proteomes" id="UP000003195">
    <property type="component" value="Unassembled WGS sequence"/>
</dbReference>
<evidence type="ECO:0000313" key="2">
    <source>
        <dbReference type="Proteomes" id="UP000003195"/>
    </source>
</evidence>
<sequence>MDTLLKRAVFRRYSARRRAIIWPEETQCRVVRCEKNAWRQVIALQASVTDVPGKRKGGNTSLMVEHVIDQYDLKGYLLTVVLGDGDLIVRSLSLPTASRKEAGQSVAWSGMILDSAEEYVYDAVRTGEEKLQGEYTWLAAAYPANTVEAVVRCCREKGCLLDRIDILPALIGKLYPSYEGSVSITDDGKRHITVLNKRNVCAYTCEDDPGVDHAVVPPERNDQAEALRKKWQVEFEAMPLLMGL</sequence>
<organism evidence="1 2">
    <name type="scientific">Megasphaera micronuciformis F0359</name>
    <dbReference type="NCBI Taxonomy" id="706434"/>
    <lineage>
        <taxon>Bacteria</taxon>
        <taxon>Bacillati</taxon>
        <taxon>Bacillota</taxon>
        <taxon>Negativicutes</taxon>
        <taxon>Veillonellales</taxon>
        <taxon>Veillonellaceae</taxon>
        <taxon>Megasphaera</taxon>
    </lineage>
</organism>
<proteinExistence type="predicted"/>
<protein>
    <submittedName>
        <fullName evidence="1">Uncharacterized protein</fullName>
    </submittedName>
</protein>
<accession>E2ZDL0</accession>
<dbReference type="RefSeq" id="WP_006942775.1">
    <property type="nucleotide sequence ID" value="NZ_GL538208.1"/>
</dbReference>
<evidence type="ECO:0000313" key="1">
    <source>
        <dbReference type="EMBL" id="EFQ03572.1"/>
    </source>
</evidence>
<dbReference type="AlphaFoldDB" id="E2ZDL0"/>
<dbReference type="EMBL" id="AECS01000039">
    <property type="protein sequence ID" value="EFQ03572.1"/>
    <property type="molecule type" value="Genomic_DNA"/>
</dbReference>
<dbReference type="STRING" id="706434.HMPREF9429_01514"/>
<gene>
    <name evidence="1" type="ORF">HMPREF9429_01514</name>
</gene>